<protein>
    <submittedName>
        <fullName evidence="1">Uncharacterized protein</fullName>
    </submittedName>
</protein>
<gene>
    <name evidence="1" type="ORF">POCTA_138.1.T0910004</name>
</gene>
<dbReference type="AlphaFoldDB" id="A0A8S1WPT7"/>
<name>A0A8S1WPT7_PAROT</name>
<evidence type="ECO:0000313" key="1">
    <source>
        <dbReference type="EMBL" id="CAD8187686.1"/>
    </source>
</evidence>
<reference evidence="1" key="1">
    <citation type="submission" date="2021-01" db="EMBL/GenBank/DDBJ databases">
        <authorList>
            <consortium name="Genoscope - CEA"/>
            <person name="William W."/>
        </authorList>
    </citation>
    <scope>NUCLEOTIDE SEQUENCE</scope>
</reference>
<proteinExistence type="predicted"/>
<evidence type="ECO:0000313" key="2">
    <source>
        <dbReference type="Proteomes" id="UP000683925"/>
    </source>
</evidence>
<sequence length="143" mass="16966">MFQCWLFRIQKCLIKYFQERTIFSILRFQLCNIKENIYADNCLNNINKIACISQQAISCVWNTVQKNFNKSNWSYNTNTCKYGKETQGLNKGAQQKQRIPQRYDGIRQSNEQKQQIRGQVRFSNESFFKTLKKILSLISISNN</sequence>
<dbReference type="Proteomes" id="UP000683925">
    <property type="component" value="Unassembled WGS sequence"/>
</dbReference>
<accession>A0A8S1WPT7</accession>
<dbReference type="EMBL" id="CAJJDP010000090">
    <property type="protein sequence ID" value="CAD8187686.1"/>
    <property type="molecule type" value="Genomic_DNA"/>
</dbReference>
<organism evidence="1 2">
    <name type="scientific">Paramecium octaurelia</name>
    <dbReference type="NCBI Taxonomy" id="43137"/>
    <lineage>
        <taxon>Eukaryota</taxon>
        <taxon>Sar</taxon>
        <taxon>Alveolata</taxon>
        <taxon>Ciliophora</taxon>
        <taxon>Intramacronucleata</taxon>
        <taxon>Oligohymenophorea</taxon>
        <taxon>Peniculida</taxon>
        <taxon>Parameciidae</taxon>
        <taxon>Paramecium</taxon>
    </lineage>
</organism>
<comment type="caution">
    <text evidence="1">The sequence shown here is derived from an EMBL/GenBank/DDBJ whole genome shotgun (WGS) entry which is preliminary data.</text>
</comment>
<keyword evidence="2" id="KW-1185">Reference proteome</keyword>